<dbReference type="SUPFAM" id="SSF57625">
    <property type="entry name" value="Invertebrate chitin-binding proteins"/>
    <property type="match status" value="2"/>
</dbReference>
<keyword evidence="3" id="KW-0677">Repeat</keyword>
<comment type="caution">
    <text evidence="7">The sequence shown here is derived from an EMBL/GenBank/DDBJ whole genome shotgun (WGS) entry which is preliminary data.</text>
</comment>
<keyword evidence="8" id="KW-1185">Reference proteome</keyword>
<feature type="compositionally biased region" description="Polar residues" evidence="6">
    <location>
        <begin position="1"/>
        <end position="10"/>
    </location>
</feature>
<dbReference type="PROSITE" id="PS50940">
    <property type="entry name" value="CHIT_BIND_II"/>
    <property type="match status" value="2"/>
</dbReference>
<keyword evidence="4" id="KW-1015">Disulfide bond</keyword>
<keyword evidence="5" id="KW-0325">Glycoprotein</keyword>
<dbReference type="EMBL" id="CAIIXF020000012">
    <property type="protein sequence ID" value="CAH1801666.1"/>
    <property type="molecule type" value="Genomic_DNA"/>
</dbReference>
<feature type="region of interest" description="Disordered" evidence="6">
    <location>
        <begin position="169"/>
        <end position="242"/>
    </location>
</feature>
<feature type="compositionally biased region" description="Basic and acidic residues" evidence="6">
    <location>
        <begin position="11"/>
        <end position="38"/>
    </location>
</feature>
<reference evidence="7" key="1">
    <citation type="submission" date="2022-03" db="EMBL/GenBank/DDBJ databases">
        <authorList>
            <person name="Martin C."/>
        </authorList>
    </citation>
    <scope>NUCLEOTIDE SEQUENCE</scope>
</reference>
<dbReference type="Pfam" id="PF01607">
    <property type="entry name" value="CBM_14"/>
    <property type="match status" value="1"/>
</dbReference>
<name>A0A8J1TK54_OWEFU</name>
<proteinExistence type="predicted"/>
<organism evidence="7 8">
    <name type="scientific">Owenia fusiformis</name>
    <name type="common">Polychaete worm</name>
    <dbReference type="NCBI Taxonomy" id="6347"/>
    <lineage>
        <taxon>Eukaryota</taxon>
        <taxon>Metazoa</taxon>
        <taxon>Spiralia</taxon>
        <taxon>Lophotrochozoa</taxon>
        <taxon>Annelida</taxon>
        <taxon>Polychaeta</taxon>
        <taxon>Sedentaria</taxon>
        <taxon>Canalipalpata</taxon>
        <taxon>Sabellida</taxon>
        <taxon>Oweniida</taxon>
        <taxon>Oweniidae</taxon>
        <taxon>Owenia</taxon>
    </lineage>
</organism>
<dbReference type="SMART" id="SM00494">
    <property type="entry name" value="ChtBD2"/>
    <property type="match status" value="2"/>
</dbReference>
<dbReference type="AlphaFoldDB" id="A0A8J1TK54"/>
<evidence type="ECO:0000256" key="1">
    <source>
        <dbReference type="ARBA" id="ARBA00022669"/>
    </source>
</evidence>
<dbReference type="OrthoDB" id="6020543at2759"/>
<dbReference type="GO" id="GO:0008061">
    <property type="term" value="F:chitin binding"/>
    <property type="evidence" value="ECO:0007669"/>
    <property type="project" value="UniProtKB-KW"/>
</dbReference>
<evidence type="ECO:0000256" key="6">
    <source>
        <dbReference type="SAM" id="MobiDB-lite"/>
    </source>
</evidence>
<evidence type="ECO:0000256" key="3">
    <source>
        <dbReference type="ARBA" id="ARBA00022737"/>
    </source>
</evidence>
<keyword evidence="2" id="KW-0732">Signal</keyword>
<evidence type="ECO:0000256" key="2">
    <source>
        <dbReference type="ARBA" id="ARBA00022729"/>
    </source>
</evidence>
<dbReference type="InterPro" id="IPR036508">
    <property type="entry name" value="Chitin-bd_dom_sf"/>
</dbReference>
<evidence type="ECO:0000313" key="8">
    <source>
        <dbReference type="Proteomes" id="UP000749559"/>
    </source>
</evidence>
<gene>
    <name evidence="7" type="ORF">OFUS_LOCUS25434</name>
</gene>
<feature type="region of interest" description="Disordered" evidence="6">
    <location>
        <begin position="1"/>
        <end position="45"/>
    </location>
</feature>
<dbReference type="PANTHER" id="PTHR23301:SF0">
    <property type="entry name" value="CHITIN-BINDING TYPE-2 DOMAIN-CONTAINING PROTEIN-RELATED"/>
    <property type="match status" value="1"/>
</dbReference>
<accession>A0A8J1TK54</accession>
<evidence type="ECO:0000256" key="4">
    <source>
        <dbReference type="ARBA" id="ARBA00023157"/>
    </source>
</evidence>
<protein>
    <submittedName>
        <fullName evidence="7">Uncharacterized protein</fullName>
    </submittedName>
</protein>
<dbReference type="Gene3D" id="2.170.140.10">
    <property type="entry name" value="Chitin binding domain"/>
    <property type="match status" value="1"/>
</dbReference>
<dbReference type="GO" id="GO:0005576">
    <property type="term" value="C:extracellular region"/>
    <property type="evidence" value="ECO:0007669"/>
    <property type="project" value="InterPro"/>
</dbReference>
<feature type="non-terminal residue" evidence="7">
    <location>
        <position position="566"/>
    </location>
</feature>
<feature type="compositionally biased region" description="Basic and acidic residues" evidence="6">
    <location>
        <begin position="186"/>
        <end position="214"/>
    </location>
</feature>
<dbReference type="PANTHER" id="PTHR23301">
    <property type="entry name" value="CHITIN BINDING PERITROPHIN-A"/>
    <property type="match status" value="1"/>
</dbReference>
<feature type="compositionally biased region" description="Polar residues" evidence="6">
    <location>
        <begin position="215"/>
        <end position="227"/>
    </location>
</feature>
<dbReference type="Proteomes" id="UP000749559">
    <property type="component" value="Unassembled WGS sequence"/>
</dbReference>
<dbReference type="InterPro" id="IPR051940">
    <property type="entry name" value="Chitin_bind-dev_reg"/>
</dbReference>
<evidence type="ECO:0000256" key="5">
    <source>
        <dbReference type="ARBA" id="ARBA00023180"/>
    </source>
</evidence>
<evidence type="ECO:0000313" key="7">
    <source>
        <dbReference type="EMBL" id="CAH1801666.1"/>
    </source>
</evidence>
<feature type="region of interest" description="Disordered" evidence="6">
    <location>
        <begin position="69"/>
        <end position="103"/>
    </location>
</feature>
<feature type="compositionally biased region" description="Basic and acidic residues" evidence="6">
    <location>
        <begin position="69"/>
        <end position="84"/>
    </location>
</feature>
<sequence length="566" mass="64333">NIENGFQPHQNDNKRYRSEGPGKDSVKTIPEHPYDNHKYIPRPNNPMVAYNKTFIGKSQQISDGRRIVRGDEKREDGDLQRNREPSGSFESHRFNVPSGYDLPNLHKTIDQRKQFDANKYKQHGVPVYMGELEYDYPTYNDMAYPVYDGNQWTDANQGFNDRRNLNEQYHRPRSHMHPSRTQMEGQGRRIDNHSPRKETKSVADAKRKPDEQKAFDSSLTETEQKPTNIGKDPKDNNQISGDKLNRFKAYVKAMDSFTQKMVSSGTTTKHVPTAAPVDIITTESIASTKAKAIISKFLKLKPKARIGKHYIKPSTTTKGIPTTTTTTTSTPTLTTTIKARILFPKIKDLTKTATSDEVKIKNRFKNDDRSTTKKVLRWQKLVNQRRIRIMDGERGTRQYTSSTTVNPTVTTISLEEVTLTTPKHNFDPGLGKVQFVGSREFDCSRKLDGVYGGGCRVFYRCYGNKAYKVRCTSPNVLNSNSGTCDSPAKAPAPCGVWRDCGEKQNQKYADEARNCQYYYTCWHGFFLGHNKCNPGLVFNEKIQVCDWPESAPAPCGKDGEFRGKFG</sequence>
<keyword evidence="1" id="KW-0147">Chitin-binding</keyword>
<dbReference type="InterPro" id="IPR002557">
    <property type="entry name" value="Chitin-bd_dom"/>
</dbReference>